<dbReference type="STRING" id="648996.Theam_0208"/>
<dbReference type="InterPro" id="IPR011990">
    <property type="entry name" value="TPR-like_helical_dom_sf"/>
</dbReference>
<accession>E8T3X1</accession>
<evidence type="ECO:0008006" key="3">
    <source>
        <dbReference type="Google" id="ProtNLM"/>
    </source>
</evidence>
<evidence type="ECO:0000313" key="1">
    <source>
        <dbReference type="EMBL" id="ADU96181.1"/>
    </source>
</evidence>
<dbReference type="HOGENOM" id="CLU_1089619_0_0_0"/>
<dbReference type="Gene3D" id="1.25.40.10">
    <property type="entry name" value="Tetratricopeptide repeat domain"/>
    <property type="match status" value="1"/>
</dbReference>
<dbReference type="RefSeq" id="WP_013536967.1">
    <property type="nucleotide sequence ID" value="NC_014926.1"/>
</dbReference>
<dbReference type="EMBL" id="CP002444">
    <property type="protein sequence ID" value="ADU96181.1"/>
    <property type="molecule type" value="Genomic_DNA"/>
</dbReference>
<evidence type="ECO:0000313" key="2">
    <source>
        <dbReference type="Proteomes" id="UP000006362"/>
    </source>
</evidence>
<sequence length="255" mass="29765">MPQPVKKSRAIFEKFLAARSRQEKQKALEELEEYLRNHSYDYSGWQLLGLMLLELGLFEKAVEVAKKCQREKHPECLLTACELFNAAGYSVEAIKVAERLRNTQSAPKNLKARALLIELLALLNAKRFDIASNLLRQELELFELLKKSQSPKVRELTLLIEENIELFERGSRWFERRPDVVKTVKETAKKYFSDFTLTYTYSSELQLPQITIFAKVSREEPLKAMVEKEFRFHMEVAEKLNETTLITVEFGERNV</sequence>
<proteinExistence type="predicted"/>
<name>E8T3X1_THEA1</name>
<dbReference type="AlphaFoldDB" id="E8T3X1"/>
<reference evidence="1" key="1">
    <citation type="submission" date="2011-01" db="EMBL/GenBank/DDBJ databases">
        <title>Complete sequence of chromosome of Thermovibrio ammonificans HB-1.</title>
        <authorList>
            <consortium name="US DOE Joint Genome Institute"/>
            <person name="Lucas S."/>
            <person name="Copeland A."/>
            <person name="Lapidus A."/>
            <person name="Cheng J.-F."/>
            <person name="Goodwin L."/>
            <person name="Pitluck S."/>
            <person name="Davenport K."/>
            <person name="Detter J.C."/>
            <person name="Han C."/>
            <person name="Tapia R."/>
            <person name="Land M."/>
            <person name="Hauser L."/>
            <person name="Kyrpides N."/>
            <person name="Ivanova N."/>
            <person name="Ovchinnikova G."/>
            <person name="Vetriani C."/>
            <person name="Woyke T."/>
        </authorList>
    </citation>
    <scope>NUCLEOTIDE SEQUENCE [LARGE SCALE GENOMIC DNA]</scope>
    <source>
        <strain evidence="1">HB-1</strain>
    </source>
</reference>
<dbReference type="KEGG" id="tam:Theam_0208"/>
<organism evidence="1 2">
    <name type="scientific">Thermovibrio ammonificans (strain DSM 15698 / JCM 12110 / HB-1)</name>
    <dbReference type="NCBI Taxonomy" id="648996"/>
    <lineage>
        <taxon>Bacteria</taxon>
        <taxon>Pseudomonadati</taxon>
        <taxon>Aquificota</taxon>
        <taxon>Aquificia</taxon>
        <taxon>Desulfurobacteriales</taxon>
        <taxon>Desulfurobacteriaceae</taxon>
        <taxon>Thermovibrio</taxon>
    </lineage>
</organism>
<dbReference type="SUPFAM" id="SSF48452">
    <property type="entry name" value="TPR-like"/>
    <property type="match status" value="1"/>
</dbReference>
<protein>
    <recommendedName>
        <fullName evidence="3">Tetratricopeptide repeat protein</fullName>
    </recommendedName>
</protein>
<gene>
    <name evidence="1" type="ordered locus">Theam_0208</name>
</gene>
<dbReference type="Proteomes" id="UP000006362">
    <property type="component" value="Chromosome"/>
</dbReference>
<keyword evidence="2" id="KW-1185">Reference proteome</keyword>